<accession>A0ABW3KAA1</accession>
<sequence>MKPTILILFLIAGVARQSTAYPIDPRPLRKLIMESEYIVIGHVKEVYERRSKKDFFGDAVARIEVREVLKGTIIKDLIEVSFAQHMVCPAPPRYKAGTEVVVFLDKGDKGMFRTHALSYGARQVTLNDIAVFRDRIREMQRILTLTDTDQQFFETTEWLVKCAEHEATRWDGVYELSPESDFMSYYARSEQLPFKYMLAYEQKQRLKNALLATTEVGYSDFGLVDLVYLGNEEAVSRFLLDGLKKLPAQHLWYAGEYMKRLNYTRDSEQLDTLISSFEEKQFESDKEDELKTIVQEFIALVDP</sequence>
<proteinExistence type="predicted"/>
<name>A0ABW3KAA1_9BACT</name>
<gene>
    <name evidence="1" type="ORF">ACFQ21_27895</name>
</gene>
<dbReference type="Proteomes" id="UP001597112">
    <property type="component" value="Unassembled WGS sequence"/>
</dbReference>
<evidence type="ECO:0008006" key="3">
    <source>
        <dbReference type="Google" id="ProtNLM"/>
    </source>
</evidence>
<reference evidence="2" key="1">
    <citation type="journal article" date="2019" name="Int. J. Syst. Evol. Microbiol.">
        <title>The Global Catalogue of Microorganisms (GCM) 10K type strain sequencing project: providing services to taxonomists for standard genome sequencing and annotation.</title>
        <authorList>
            <consortium name="The Broad Institute Genomics Platform"/>
            <consortium name="The Broad Institute Genome Sequencing Center for Infectious Disease"/>
            <person name="Wu L."/>
            <person name="Ma J."/>
        </authorList>
    </citation>
    <scope>NUCLEOTIDE SEQUENCE [LARGE SCALE GENOMIC DNA]</scope>
    <source>
        <strain evidence="2">CCUG 58938</strain>
    </source>
</reference>
<evidence type="ECO:0000313" key="2">
    <source>
        <dbReference type="Proteomes" id="UP001597112"/>
    </source>
</evidence>
<keyword evidence="2" id="KW-1185">Reference proteome</keyword>
<evidence type="ECO:0000313" key="1">
    <source>
        <dbReference type="EMBL" id="MFD1003180.1"/>
    </source>
</evidence>
<dbReference type="RefSeq" id="WP_377585489.1">
    <property type="nucleotide sequence ID" value="NZ_JBHTKA010000015.1"/>
</dbReference>
<organism evidence="1 2">
    <name type="scientific">Ohtaekwangia kribbensis</name>
    <dbReference type="NCBI Taxonomy" id="688913"/>
    <lineage>
        <taxon>Bacteria</taxon>
        <taxon>Pseudomonadati</taxon>
        <taxon>Bacteroidota</taxon>
        <taxon>Cytophagia</taxon>
        <taxon>Cytophagales</taxon>
        <taxon>Fulvivirgaceae</taxon>
        <taxon>Ohtaekwangia</taxon>
    </lineage>
</organism>
<dbReference type="EMBL" id="JBHTKA010000015">
    <property type="protein sequence ID" value="MFD1003180.1"/>
    <property type="molecule type" value="Genomic_DNA"/>
</dbReference>
<comment type="caution">
    <text evidence="1">The sequence shown here is derived from an EMBL/GenBank/DDBJ whole genome shotgun (WGS) entry which is preliminary data.</text>
</comment>
<protein>
    <recommendedName>
        <fullName evidence="3">DUF4369 domain-containing protein</fullName>
    </recommendedName>
</protein>